<evidence type="ECO:0000313" key="1">
    <source>
        <dbReference type="EMBL" id="OFV71071.1"/>
    </source>
</evidence>
<dbReference type="OrthoDB" id="1690769at2"/>
<dbReference type="STRING" id="52694.ACWI_16570"/>
<dbReference type="SUPFAM" id="SSF48452">
    <property type="entry name" value="TPR-like"/>
    <property type="match status" value="1"/>
</dbReference>
<dbReference type="Proteomes" id="UP000176244">
    <property type="component" value="Unassembled WGS sequence"/>
</dbReference>
<name>A0A1F2PK05_9FIRM</name>
<dbReference type="AlphaFoldDB" id="A0A1F2PK05"/>
<dbReference type="Gene3D" id="1.25.40.10">
    <property type="entry name" value="Tetratricopeptide repeat domain"/>
    <property type="match status" value="1"/>
</dbReference>
<comment type="caution">
    <text evidence="1">The sequence shown here is derived from an EMBL/GenBank/DDBJ whole genome shotgun (WGS) entry which is preliminary data.</text>
</comment>
<accession>A0A1F2PK05</accession>
<protein>
    <submittedName>
        <fullName evidence="1">Uncharacterized protein</fullName>
    </submittedName>
</protein>
<gene>
    <name evidence="1" type="ORF">ACWI_16570</name>
</gene>
<sequence>MDKMNAFEEYSASAKKALKEGDYILAEAKIKQAMNENPHSPGVHNLYGILEELLNEDNLAHKHYRAAIALDPAYAPAMRNLERISTFAEHARKAHVDFGDTSEQDGEDVYIIEYNRNHVGHLRKKDRK</sequence>
<dbReference type="InterPro" id="IPR011990">
    <property type="entry name" value="TPR-like_helical_dom_sf"/>
</dbReference>
<reference evidence="1 2" key="1">
    <citation type="submission" date="2015-09" db="EMBL/GenBank/DDBJ databases">
        <title>Genome sequence of Acetobacterium wieringae DSM 1911.</title>
        <authorList>
            <person name="Poehlein A."/>
            <person name="Bengelsdorf F.R."/>
            <person name="Schiel-Bengelsdorf B."/>
            <person name="Duerre P."/>
            <person name="Daniel R."/>
        </authorList>
    </citation>
    <scope>NUCLEOTIDE SEQUENCE [LARGE SCALE GENOMIC DNA]</scope>
    <source>
        <strain evidence="1 2">DSM 1911</strain>
    </source>
</reference>
<evidence type="ECO:0000313" key="2">
    <source>
        <dbReference type="Proteomes" id="UP000176244"/>
    </source>
</evidence>
<organism evidence="1 2">
    <name type="scientific">Acetobacterium wieringae</name>
    <dbReference type="NCBI Taxonomy" id="52694"/>
    <lineage>
        <taxon>Bacteria</taxon>
        <taxon>Bacillati</taxon>
        <taxon>Bacillota</taxon>
        <taxon>Clostridia</taxon>
        <taxon>Eubacteriales</taxon>
        <taxon>Eubacteriaceae</taxon>
        <taxon>Acetobacterium</taxon>
    </lineage>
</organism>
<dbReference type="RefSeq" id="WP_070370957.1">
    <property type="nucleotide sequence ID" value="NZ_JBCFAW010000002.1"/>
</dbReference>
<proteinExistence type="predicted"/>
<dbReference type="EMBL" id="LKEU01000027">
    <property type="protein sequence ID" value="OFV71071.1"/>
    <property type="molecule type" value="Genomic_DNA"/>
</dbReference>